<comment type="similarity">
    <text evidence="1">Belongs to the short-chain dehydrogenases/reductases (SDR) family.</text>
</comment>
<comment type="caution">
    <text evidence="4">The sequence shown here is derived from an EMBL/GenBank/DDBJ whole genome shotgun (WGS) entry which is preliminary data.</text>
</comment>
<protein>
    <submittedName>
        <fullName evidence="4">SDR family oxidoreductase</fullName>
    </submittedName>
</protein>
<dbReference type="PROSITE" id="PS00061">
    <property type="entry name" value="ADH_SHORT"/>
    <property type="match status" value="1"/>
</dbReference>
<keyword evidence="2" id="KW-0560">Oxidoreductase</keyword>
<dbReference type="RefSeq" id="WP_254152810.1">
    <property type="nucleotide sequence ID" value="NZ_JAHESD010000009.1"/>
</dbReference>
<dbReference type="PRINTS" id="PR00081">
    <property type="entry name" value="GDHRDH"/>
</dbReference>
<feature type="region of interest" description="Disordered" evidence="3">
    <location>
        <begin position="256"/>
        <end position="288"/>
    </location>
</feature>
<proteinExistence type="inferred from homology"/>
<dbReference type="PANTHER" id="PTHR43639:SF1">
    <property type="entry name" value="SHORT-CHAIN DEHYDROGENASE_REDUCTASE FAMILY PROTEIN"/>
    <property type="match status" value="1"/>
</dbReference>
<accession>A0ABS5VS53</accession>
<dbReference type="Gene3D" id="3.40.50.720">
    <property type="entry name" value="NAD(P)-binding Rossmann-like Domain"/>
    <property type="match status" value="1"/>
</dbReference>
<dbReference type="Pfam" id="PF13561">
    <property type="entry name" value="adh_short_C2"/>
    <property type="match status" value="1"/>
</dbReference>
<evidence type="ECO:0000256" key="1">
    <source>
        <dbReference type="ARBA" id="ARBA00006484"/>
    </source>
</evidence>
<dbReference type="CDD" id="cd05233">
    <property type="entry name" value="SDR_c"/>
    <property type="match status" value="1"/>
</dbReference>
<evidence type="ECO:0000256" key="3">
    <source>
        <dbReference type="SAM" id="MobiDB-lite"/>
    </source>
</evidence>
<evidence type="ECO:0000313" key="4">
    <source>
        <dbReference type="EMBL" id="MBT1702841.1"/>
    </source>
</evidence>
<dbReference type="EMBL" id="JAHESD010000009">
    <property type="protein sequence ID" value="MBT1702841.1"/>
    <property type="molecule type" value="Genomic_DNA"/>
</dbReference>
<dbReference type="PRINTS" id="PR00080">
    <property type="entry name" value="SDRFAMILY"/>
</dbReference>
<dbReference type="InterPro" id="IPR020904">
    <property type="entry name" value="Sc_DH/Rdtase_CS"/>
</dbReference>
<dbReference type="SUPFAM" id="SSF51735">
    <property type="entry name" value="NAD(P)-binding Rossmann-fold domains"/>
    <property type="match status" value="1"/>
</dbReference>
<dbReference type="NCBIfam" id="NF005559">
    <property type="entry name" value="PRK07231.1"/>
    <property type="match status" value="1"/>
</dbReference>
<organism evidence="4 5">
    <name type="scientific">Chryseosolibacter indicus</name>
    <dbReference type="NCBI Taxonomy" id="2782351"/>
    <lineage>
        <taxon>Bacteria</taxon>
        <taxon>Pseudomonadati</taxon>
        <taxon>Bacteroidota</taxon>
        <taxon>Cytophagia</taxon>
        <taxon>Cytophagales</taxon>
        <taxon>Chryseotaleaceae</taxon>
        <taxon>Chryseosolibacter</taxon>
    </lineage>
</organism>
<evidence type="ECO:0000256" key="2">
    <source>
        <dbReference type="ARBA" id="ARBA00023002"/>
    </source>
</evidence>
<dbReference type="PANTHER" id="PTHR43639">
    <property type="entry name" value="OXIDOREDUCTASE, SHORT-CHAIN DEHYDROGENASE/REDUCTASE FAMILY (AFU_ORTHOLOGUE AFUA_5G02870)"/>
    <property type="match status" value="1"/>
</dbReference>
<gene>
    <name evidence="4" type="ORF">KK060_06095</name>
</gene>
<dbReference type="InterPro" id="IPR002347">
    <property type="entry name" value="SDR_fam"/>
</dbReference>
<feature type="compositionally biased region" description="Basic and acidic residues" evidence="3">
    <location>
        <begin position="273"/>
        <end position="288"/>
    </location>
</feature>
<dbReference type="InterPro" id="IPR036291">
    <property type="entry name" value="NAD(P)-bd_dom_sf"/>
</dbReference>
<evidence type="ECO:0000313" key="5">
    <source>
        <dbReference type="Proteomes" id="UP000772618"/>
    </source>
</evidence>
<sequence>MLRLNNKVAIVTGGATGIGEAISKKFAKEGALVIVNGYPEDPVNQVVDEIIKDGGKAVAFVADISIEENAKECVEFAKRMYGKLDILINNAGTFPEMKEIDKFPTEAFDYMLKNNIKSAFLMTKYAIPELQQTQGCIVSAGSESGELGLAKNTPYGGTKGFMHAFIKGVAVEQAQYGVRANCVCPGAIDTAWTRRSEGPMKREDEKMLISATPLGRRGTPEEVANVYLFLASEEASYVTGALYYVDGGVTVAKGPIGKKAKSKVTEEPEGDLDLEHSMDGATDMRRGN</sequence>
<keyword evidence="5" id="KW-1185">Reference proteome</keyword>
<dbReference type="Proteomes" id="UP000772618">
    <property type="component" value="Unassembled WGS sequence"/>
</dbReference>
<reference evidence="4 5" key="1">
    <citation type="submission" date="2021-05" db="EMBL/GenBank/DDBJ databases">
        <title>A Polyphasic approach of four new species of the genus Ohtaekwangia: Ohtaekwangia histidinii sp. nov., Ohtaekwangia cretensis sp. nov., Ohtaekwangia indiensis sp. nov., Ohtaekwangia reichenbachii sp. nov. from diverse environment.</title>
        <authorList>
            <person name="Octaviana S."/>
        </authorList>
    </citation>
    <scope>NUCLEOTIDE SEQUENCE [LARGE SCALE GENOMIC DNA]</scope>
    <source>
        <strain evidence="4 5">PWU20</strain>
    </source>
</reference>
<name>A0ABS5VS53_9BACT</name>